<evidence type="ECO:0000313" key="5">
    <source>
        <dbReference type="EMBL" id="VAX37134.1"/>
    </source>
</evidence>
<dbReference type="NCBIfam" id="TIGR02989">
    <property type="entry name" value="Sig-70_gvs1"/>
    <property type="match status" value="1"/>
</dbReference>
<dbReference type="GO" id="GO:0006352">
    <property type="term" value="P:DNA-templated transcription initiation"/>
    <property type="evidence" value="ECO:0007669"/>
    <property type="project" value="InterPro"/>
</dbReference>
<name>A0A3B1DM30_9ZZZZ</name>
<evidence type="ECO:0000256" key="2">
    <source>
        <dbReference type="ARBA" id="ARBA00023082"/>
    </source>
</evidence>
<dbReference type="NCBIfam" id="TIGR02937">
    <property type="entry name" value="sigma70-ECF"/>
    <property type="match status" value="1"/>
</dbReference>
<dbReference type="AlphaFoldDB" id="A0A3B1DM30"/>
<dbReference type="InterPro" id="IPR039425">
    <property type="entry name" value="RNA_pol_sigma-70-like"/>
</dbReference>
<organism evidence="5">
    <name type="scientific">hydrothermal vent metagenome</name>
    <dbReference type="NCBI Taxonomy" id="652676"/>
    <lineage>
        <taxon>unclassified sequences</taxon>
        <taxon>metagenomes</taxon>
        <taxon>ecological metagenomes</taxon>
    </lineage>
</organism>
<proteinExistence type="predicted"/>
<dbReference type="PANTHER" id="PTHR43133:SF51">
    <property type="entry name" value="RNA POLYMERASE SIGMA FACTOR"/>
    <property type="match status" value="1"/>
</dbReference>
<dbReference type="InterPro" id="IPR007627">
    <property type="entry name" value="RNA_pol_sigma70_r2"/>
</dbReference>
<keyword evidence="3" id="KW-0804">Transcription</keyword>
<sequence length="190" mass="22456">MDKSFSRIEKNLPTSANAGVDGEEFVRFYSFAYSRIYRFILTLVPARNDADEVMQETSLVLWRKFNQYNKEKDFTRWACGIARVEVLRLFQKKKRFAKLFDNELLEQLASTHNNYNELLEIRHEFLEDCKEKLSPEDLYLVGMAYNTDVGMKMAASILDKPLSTLYRNLSRIKDTLFRCIEKKIHAEEEQ</sequence>
<evidence type="ECO:0000259" key="4">
    <source>
        <dbReference type="Pfam" id="PF04542"/>
    </source>
</evidence>
<keyword evidence="1" id="KW-0805">Transcription regulation</keyword>
<dbReference type="EMBL" id="UOGL01000102">
    <property type="protein sequence ID" value="VAX37134.1"/>
    <property type="molecule type" value="Genomic_DNA"/>
</dbReference>
<dbReference type="InterPro" id="IPR014284">
    <property type="entry name" value="RNA_pol_sigma-70_dom"/>
</dbReference>
<dbReference type="Pfam" id="PF04542">
    <property type="entry name" value="Sigma70_r2"/>
    <property type="match status" value="1"/>
</dbReference>
<dbReference type="InterPro" id="IPR014331">
    <property type="entry name" value="RNA_pol_sigma70_ECF_RHOBA"/>
</dbReference>
<accession>A0A3B1DM30</accession>
<dbReference type="Gene3D" id="1.10.1740.10">
    <property type="match status" value="1"/>
</dbReference>
<evidence type="ECO:0000256" key="3">
    <source>
        <dbReference type="ARBA" id="ARBA00023163"/>
    </source>
</evidence>
<dbReference type="GO" id="GO:0016987">
    <property type="term" value="F:sigma factor activity"/>
    <property type="evidence" value="ECO:0007669"/>
    <property type="project" value="UniProtKB-KW"/>
</dbReference>
<keyword evidence="2" id="KW-0731">Sigma factor</keyword>
<feature type="domain" description="RNA polymerase sigma-70 region 2" evidence="4">
    <location>
        <begin position="34"/>
        <end position="95"/>
    </location>
</feature>
<evidence type="ECO:0000256" key="1">
    <source>
        <dbReference type="ARBA" id="ARBA00023015"/>
    </source>
</evidence>
<gene>
    <name evidence="5" type="ORF">MNBD_PLANCTO02-234</name>
</gene>
<dbReference type="InterPro" id="IPR013325">
    <property type="entry name" value="RNA_pol_sigma_r2"/>
</dbReference>
<dbReference type="PANTHER" id="PTHR43133">
    <property type="entry name" value="RNA POLYMERASE ECF-TYPE SIGMA FACTO"/>
    <property type="match status" value="1"/>
</dbReference>
<protein>
    <recommendedName>
        <fullName evidence="4">RNA polymerase sigma-70 region 2 domain-containing protein</fullName>
    </recommendedName>
</protein>
<reference evidence="5" key="1">
    <citation type="submission" date="2018-06" db="EMBL/GenBank/DDBJ databases">
        <authorList>
            <person name="Zhirakovskaya E."/>
        </authorList>
    </citation>
    <scope>NUCLEOTIDE SEQUENCE</scope>
</reference>
<dbReference type="SUPFAM" id="SSF88946">
    <property type="entry name" value="Sigma2 domain of RNA polymerase sigma factors"/>
    <property type="match status" value="1"/>
</dbReference>